<reference evidence="2" key="1">
    <citation type="journal article" date="2008" name="Protist">
        <title>Sampling gene diversity across the supergroup Amoebozoa: large EST data sets from Acanthamoeba castellanii, Hartmannella vermiformis, Physarum polycephalum, Hyperamoeba dachnaya and Hyperamoeba sp.</title>
        <authorList>
            <person name="Watkins R.F."/>
            <person name="Gray M.W."/>
        </authorList>
    </citation>
    <scope>NUCLEOTIDE SEQUENCE</scope>
</reference>
<proteinExistence type="evidence at transcript level"/>
<feature type="non-terminal residue" evidence="2">
    <location>
        <position position="1"/>
    </location>
</feature>
<dbReference type="InterPro" id="IPR001849">
    <property type="entry name" value="PH_domain"/>
</dbReference>
<dbReference type="PROSITE" id="PS50003">
    <property type="entry name" value="PH_DOMAIN"/>
    <property type="match status" value="1"/>
</dbReference>
<dbReference type="AlphaFoldDB" id="Q207Y5"/>
<protein>
    <submittedName>
        <fullName evidence="2">CRAC-like protein</fullName>
    </submittedName>
</protein>
<dbReference type="InterPro" id="IPR011993">
    <property type="entry name" value="PH-like_dom_sf"/>
</dbReference>
<dbReference type="CDD" id="cd00821">
    <property type="entry name" value="PH"/>
    <property type="match status" value="1"/>
</dbReference>
<dbReference type="EMBL" id="DQ407622">
    <property type="protein sequence ID" value="ABD72530.1"/>
    <property type="molecule type" value="mRNA"/>
</dbReference>
<accession>Q207Y5</accession>
<feature type="non-terminal residue" evidence="2">
    <location>
        <position position="223"/>
    </location>
</feature>
<feature type="domain" description="PH" evidence="1">
    <location>
        <begin position="1"/>
        <end position="93"/>
    </location>
</feature>
<sequence>LRKKAHGKWDQRYVVLSRNYIMYYKPGPKDGVPSKYDVPKGVINLRRVLSDDVRIDADNSSFLVPTEKRVFEFKSTEDKVLTKWVRVVKERAEVVSKVQVEELVDFNKDILTIQTLFPKNFAMTPRLKIENLDKIIEDRTKCAEDLKKWDPFVRKAALFLECYFGQNRNYIDWFVGSDGPAAIVQSTEESMLSQWKAEIEKALKTAPEVATIRFFKEDLEETA</sequence>
<organism evidence="2">
    <name type="scientific">Physarum polycephalum</name>
    <name type="common">Many-headed slime mold</name>
    <name type="synonym">Badhamia polycephala</name>
    <dbReference type="NCBI Taxonomy" id="5791"/>
    <lineage>
        <taxon>Eukaryota</taxon>
        <taxon>Amoebozoa</taxon>
        <taxon>Evosea</taxon>
        <taxon>Eumycetozoa</taxon>
        <taxon>Myxogastria</taxon>
        <taxon>Myxogastromycetidae</taxon>
        <taxon>Physariida</taxon>
        <taxon>Physaraceae</taxon>
        <taxon>Physarum</taxon>
    </lineage>
</organism>
<name>Q207Y5_PHYPO</name>
<dbReference type="SUPFAM" id="SSF50729">
    <property type="entry name" value="PH domain-like"/>
    <property type="match status" value="1"/>
</dbReference>
<dbReference type="Gene3D" id="2.30.29.30">
    <property type="entry name" value="Pleckstrin-homology domain (PH domain)/Phosphotyrosine-binding domain (PTB)"/>
    <property type="match status" value="1"/>
</dbReference>
<evidence type="ECO:0000259" key="1">
    <source>
        <dbReference type="PROSITE" id="PS50003"/>
    </source>
</evidence>
<dbReference type="Pfam" id="PF00169">
    <property type="entry name" value="PH"/>
    <property type="match status" value="1"/>
</dbReference>
<evidence type="ECO:0000313" key="2">
    <source>
        <dbReference type="EMBL" id="ABD72530.1"/>
    </source>
</evidence>